<feature type="compositionally biased region" description="Low complexity" evidence="1">
    <location>
        <begin position="30"/>
        <end position="54"/>
    </location>
</feature>
<name>A0ABP1G976_9CHLO</name>
<reference evidence="2 3" key="1">
    <citation type="submission" date="2024-06" db="EMBL/GenBank/DDBJ databases">
        <authorList>
            <person name="Kraege A."/>
            <person name="Thomma B."/>
        </authorList>
    </citation>
    <scope>NUCLEOTIDE SEQUENCE [LARGE SCALE GENOMIC DNA]</scope>
</reference>
<protein>
    <submittedName>
        <fullName evidence="2">G11969 protein</fullName>
    </submittedName>
</protein>
<evidence type="ECO:0000256" key="1">
    <source>
        <dbReference type="SAM" id="MobiDB-lite"/>
    </source>
</evidence>
<feature type="compositionally biased region" description="Low complexity" evidence="1">
    <location>
        <begin position="133"/>
        <end position="162"/>
    </location>
</feature>
<organism evidence="2 3">
    <name type="scientific">Coccomyxa viridis</name>
    <dbReference type="NCBI Taxonomy" id="1274662"/>
    <lineage>
        <taxon>Eukaryota</taxon>
        <taxon>Viridiplantae</taxon>
        <taxon>Chlorophyta</taxon>
        <taxon>core chlorophytes</taxon>
        <taxon>Trebouxiophyceae</taxon>
        <taxon>Trebouxiophyceae incertae sedis</taxon>
        <taxon>Coccomyxaceae</taxon>
        <taxon>Coccomyxa</taxon>
    </lineage>
</organism>
<dbReference type="EMBL" id="CAXHTA020000019">
    <property type="protein sequence ID" value="CAL5228779.1"/>
    <property type="molecule type" value="Genomic_DNA"/>
</dbReference>
<keyword evidence="3" id="KW-1185">Reference proteome</keyword>
<feature type="region of interest" description="Disordered" evidence="1">
    <location>
        <begin position="1"/>
        <end position="96"/>
    </location>
</feature>
<evidence type="ECO:0000313" key="3">
    <source>
        <dbReference type="Proteomes" id="UP001497392"/>
    </source>
</evidence>
<feature type="compositionally biased region" description="Basic and acidic residues" evidence="1">
    <location>
        <begin position="61"/>
        <end position="96"/>
    </location>
</feature>
<gene>
    <name evidence="2" type="primary">g11969</name>
    <name evidence="2" type="ORF">VP750_LOCUS10685</name>
</gene>
<proteinExistence type="predicted"/>
<feature type="region of interest" description="Disordered" evidence="1">
    <location>
        <begin position="276"/>
        <end position="302"/>
    </location>
</feature>
<accession>A0ABP1G976</accession>
<evidence type="ECO:0000313" key="2">
    <source>
        <dbReference type="EMBL" id="CAL5228779.1"/>
    </source>
</evidence>
<dbReference type="Proteomes" id="UP001497392">
    <property type="component" value="Unassembled WGS sequence"/>
</dbReference>
<feature type="region of interest" description="Disordered" evidence="1">
    <location>
        <begin position="133"/>
        <end position="163"/>
    </location>
</feature>
<sequence>MVEQSDPPQDADGSSIVTAKRGFRQAPIYDDASSDQTAASACKKAKTSKTPSASRLSAATRKAEYTKEHTEERQKEVDEDNLRASDVKAAGDDRQIRTRFQEKQAAQQQHLFTSSLHIVAGIQPAAPAAMQPQASAFGVPPHAQTAAANTAPNAPPAAAAQPGSVHLKLSMPAHAAPPAASVTAAPATSDAAAAAEGEDRVPMPVADAAAAAAATIAQGSAAAAAVIGPAAVAATGQGPAEAEAIAAPVHVEVGRMQGEHGLLPEEGPQAFGMPHQADVSGAPPQAPTAPASTIPNAPSADAAQPRSVHLELSMPAYAAVPPAASVTAAPASPDAAAAAEGGDTPPVPASNAVPAAVPGAAPMGCTAGAVIGPAASAVAVNGPARAKAVAAPVHVEVGRVQGNRGLAPEDGPQEVSVLSQEALLRSRKARQAQSDVC</sequence>
<comment type="caution">
    <text evidence="2">The sequence shown here is derived from an EMBL/GenBank/DDBJ whole genome shotgun (WGS) entry which is preliminary data.</text>
</comment>